<comment type="cofactor">
    <cofactor evidence="1 6">
        <name>heme</name>
        <dbReference type="ChEBI" id="CHEBI:30413"/>
    </cofactor>
</comment>
<keyword evidence="3 6" id="KW-0479">Metal-binding</keyword>
<dbReference type="GO" id="GO:0016125">
    <property type="term" value="P:sterol metabolic process"/>
    <property type="evidence" value="ECO:0007669"/>
    <property type="project" value="TreeGrafter"/>
</dbReference>
<keyword evidence="5 6" id="KW-0408">Iron</keyword>
<dbReference type="InterPro" id="IPR002401">
    <property type="entry name" value="Cyt_P450_E_grp-I"/>
</dbReference>
<evidence type="ECO:0000256" key="8">
    <source>
        <dbReference type="SAM" id="Phobius"/>
    </source>
</evidence>
<dbReference type="Gene3D" id="1.10.630.10">
    <property type="entry name" value="Cytochrome P450"/>
    <property type="match status" value="1"/>
</dbReference>
<dbReference type="Pfam" id="PF00067">
    <property type="entry name" value="p450"/>
    <property type="match status" value="1"/>
</dbReference>
<dbReference type="STRING" id="3469.A0A4Y7IFW3"/>
<dbReference type="PANTHER" id="PTHR24286">
    <property type="entry name" value="CYTOCHROME P450 26"/>
    <property type="match status" value="1"/>
</dbReference>
<feature type="binding site" description="axial binding residue" evidence="6">
    <location>
        <position position="432"/>
    </location>
    <ligand>
        <name>heme</name>
        <dbReference type="ChEBI" id="CHEBI:30413"/>
    </ligand>
    <ligandPart>
        <name>Fe</name>
        <dbReference type="ChEBI" id="CHEBI:18248"/>
    </ligandPart>
</feature>
<dbReference type="EMBL" id="CM010715">
    <property type="protein sequence ID" value="RZC46309.1"/>
    <property type="molecule type" value="Genomic_DNA"/>
</dbReference>
<proteinExistence type="inferred from homology"/>
<dbReference type="GO" id="GO:0020037">
    <property type="term" value="F:heme binding"/>
    <property type="evidence" value="ECO:0007669"/>
    <property type="project" value="InterPro"/>
</dbReference>
<evidence type="ECO:0000256" key="4">
    <source>
        <dbReference type="ARBA" id="ARBA00023002"/>
    </source>
</evidence>
<protein>
    <recommendedName>
        <fullName evidence="11">Cytochrome P450</fullName>
    </recommendedName>
</protein>
<evidence type="ECO:0000313" key="9">
    <source>
        <dbReference type="EMBL" id="RZC46309.1"/>
    </source>
</evidence>
<accession>A0A4Y7IFW3</accession>
<dbReference type="FunFam" id="1.10.630.10:FF:000022">
    <property type="entry name" value="Taxadiene 5-alpha hydroxylase"/>
    <property type="match status" value="1"/>
</dbReference>
<name>A0A4Y7IFW3_PAPSO</name>
<keyword evidence="8" id="KW-0812">Transmembrane</keyword>
<evidence type="ECO:0000313" key="10">
    <source>
        <dbReference type="Proteomes" id="UP000316621"/>
    </source>
</evidence>
<dbReference type="SUPFAM" id="SSF48264">
    <property type="entry name" value="Cytochrome P450"/>
    <property type="match status" value="1"/>
</dbReference>
<keyword evidence="10" id="KW-1185">Reference proteome</keyword>
<evidence type="ECO:0000256" key="3">
    <source>
        <dbReference type="ARBA" id="ARBA00022723"/>
    </source>
</evidence>
<dbReference type="CDD" id="cd11043">
    <property type="entry name" value="CYP90-like"/>
    <property type="match status" value="1"/>
</dbReference>
<dbReference type="Gramene" id="RZC46309">
    <property type="protein sequence ID" value="RZC46309"/>
    <property type="gene ID" value="C5167_039259"/>
</dbReference>
<dbReference type="OrthoDB" id="3945418at2759"/>
<dbReference type="InterPro" id="IPR001128">
    <property type="entry name" value="Cyt_P450"/>
</dbReference>
<evidence type="ECO:0000256" key="1">
    <source>
        <dbReference type="ARBA" id="ARBA00001971"/>
    </source>
</evidence>
<keyword evidence="7" id="KW-0503">Monooxygenase</keyword>
<dbReference type="GO" id="GO:0033075">
    <property type="term" value="P:isoquinoline alkaloid biosynthetic process"/>
    <property type="evidence" value="ECO:0007669"/>
    <property type="project" value="UniProtKB-ARBA"/>
</dbReference>
<sequence>MSPAIFITLLLFIPVIFIFFIKGSRKTASRLPPGSLGFPMIGQSFSLLYAMKKNTAEKWIQERIRKCGPVSKLTLFGTPTVMIHGQAANKFLFTSDCNTLGNQQPASIMRILGSRTLFELSSDDHKRVRGALVSFLKPEVLKQYVGKMDLQVRMHLESHWQGKQKITVLPLMKTLTFNIVCSLLFGLDAGARRDKFVEHFKKMIGGMWSVPINLPFTRFNHSLTASSKVQSMILQLINEKRTASFQQTDHQGQQQDLITCLLNIKDKENNINNSAALTDQEIIDNVRLVMTAGYDTSSILLTFLIRLLANNPVVHASILKEQEEIANSKASRDELLTWEDLAKMKYTWRVAMETLRMIPPVFGGFRKALKDVEFGGYLIPKGWQIFWAASLTHMDETIFEEPSKFDPARFENQSSTIPPYCFVAFGGGPRMCPGYEFARLETLITIHHLVTRFTWKLSCSDDSFIRDPMPEPVRGLPIEIQTRQLE</sequence>
<dbReference type="InterPro" id="IPR036396">
    <property type="entry name" value="Cyt_P450_sf"/>
</dbReference>
<keyword evidence="8" id="KW-1133">Transmembrane helix</keyword>
<dbReference type="GO" id="GO:0016705">
    <property type="term" value="F:oxidoreductase activity, acting on paired donors, with incorporation or reduction of molecular oxygen"/>
    <property type="evidence" value="ECO:0007669"/>
    <property type="project" value="InterPro"/>
</dbReference>
<evidence type="ECO:0000256" key="6">
    <source>
        <dbReference type="PIRSR" id="PIRSR602401-1"/>
    </source>
</evidence>
<dbReference type="InterPro" id="IPR017972">
    <property type="entry name" value="Cyt_P450_CS"/>
</dbReference>
<reference evidence="9 10" key="1">
    <citation type="journal article" date="2018" name="Science">
        <title>The opium poppy genome and morphinan production.</title>
        <authorList>
            <person name="Guo L."/>
            <person name="Winzer T."/>
            <person name="Yang X."/>
            <person name="Li Y."/>
            <person name="Ning Z."/>
            <person name="He Z."/>
            <person name="Teodor R."/>
            <person name="Lu Y."/>
            <person name="Bowser T.A."/>
            <person name="Graham I.A."/>
            <person name="Ye K."/>
        </authorList>
    </citation>
    <scope>NUCLEOTIDE SEQUENCE [LARGE SCALE GENOMIC DNA]</scope>
    <source>
        <strain evidence="10">cv. HN1</strain>
        <tissue evidence="9">Leaves</tissue>
    </source>
</reference>
<organism evidence="9 10">
    <name type="scientific">Papaver somniferum</name>
    <name type="common">Opium poppy</name>
    <dbReference type="NCBI Taxonomy" id="3469"/>
    <lineage>
        <taxon>Eukaryota</taxon>
        <taxon>Viridiplantae</taxon>
        <taxon>Streptophyta</taxon>
        <taxon>Embryophyta</taxon>
        <taxon>Tracheophyta</taxon>
        <taxon>Spermatophyta</taxon>
        <taxon>Magnoliopsida</taxon>
        <taxon>Ranunculales</taxon>
        <taxon>Papaveraceae</taxon>
        <taxon>Papaveroideae</taxon>
        <taxon>Papaver</taxon>
    </lineage>
</organism>
<evidence type="ECO:0000256" key="5">
    <source>
        <dbReference type="ARBA" id="ARBA00023004"/>
    </source>
</evidence>
<dbReference type="Proteomes" id="UP000316621">
    <property type="component" value="Chromosome 1"/>
</dbReference>
<keyword evidence="4 7" id="KW-0560">Oxidoreductase</keyword>
<keyword evidence="8" id="KW-0472">Membrane</keyword>
<dbReference type="OMA" id="RGKQRDQ"/>
<dbReference type="PANTHER" id="PTHR24286:SF217">
    <property type="entry name" value="OS07G0520300 PROTEIN"/>
    <property type="match status" value="1"/>
</dbReference>
<dbReference type="AlphaFoldDB" id="A0A4Y7IFW3"/>
<evidence type="ECO:0008006" key="11">
    <source>
        <dbReference type="Google" id="ProtNLM"/>
    </source>
</evidence>
<comment type="similarity">
    <text evidence="2 7">Belongs to the cytochrome P450 family.</text>
</comment>
<dbReference type="PROSITE" id="PS00086">
    <property type="entry name" value="CYTOCHROME_P450"/>
    <property type="match status" value="1"/>
</dbReference>
<dbReference type="PRINTS" id="PR00385">
    <property type="entry name" value="P450"/>
</dbReference>
<dbReference type="GO" id="GO:0004497">
    <property type="term" value="F:monooxygenase activity"/>
    <property type="evidence" value="ECO:0007669"/>
    <property type="project" value="UniProtKB-KW"/>
</dbReference>
<dbReference type="GO" id="GO:0005506">
    <property type="term" value="F:iron ion binding"/>
    <property type="evidence" value="ECO:0007669"/>
    <property type="project" value="InterPro"/>
</dbReference>
<gene>
    <name evidence="9" type="ORF">C5167_039259</name>
</gene>
<dbReference type="PRINTS" id="PR00463">
    <property type="entry name" value="EP450I"/>
</dbReference>
<evidence type="ECO:0000256" key="7">
    <source>
        <dbReference type="RuleBase" id="RU000461"/>
    </source>
</evidence>
<feature type="transmembrane region" description="Helical" evidence="8">
    <location>
        <begin position="6"/>
        <end position="23"/>
    </location>
</feature>
<evidence type="ECO:0000256" key="2">
    <source>
        <dbReference type="ARBA" id="ARBA00010617"/>
    </source>
</evidence>
<keyword evidence="6 7" id="KW-0349">Heme</keyword>